<evidence type="ECO:0000313" key="4">
    <source>
        <dbReference type="RefSeq" id="XP_049305464.1"/>
    </source>
</evidence>
<feature type="compositionally biased region" description="Polar residues" evidence="1">
    <location>
        <begin position="107"/>
        <end position="127"/>
    </location>
</feature>
<proteinExistence type="predicted"/>
<feature type="region of interest" description="Disordered" evidence="1">
    <location>
        <begin position="98"/>
        <end position="160"/>
    </location>
</feature>
<accession>A0ABM3J8B4</accession>
<reference evidence="4" key="2">
    <citation type="submission" date="2025-08" db="UniProtKB">
        <authorList>
            <consortium name="RefSeq"/>
        </authorList>
    </citation>
    <scope>IDENTIFICATION</scope>
    <source>
        <tissue evidence="4">Adult</tissue>
    </source>
</reference>
<dbReference type="Proteomes" id="UP001652620">
    <property type="component" value="Chromosome 2"/>
</dbReference>
<sequence length="263" mass="29497">MWRRFLLSNIYNIKNTWSTTRENLYCSFCVLYFVHWSPRDSAENIQRQRNQFRRRRPLAARAERGISSSVNGSEEIRRRRRIQLHLYTTQGAALRRIMGGRGEIRQTPGSLRTSRSGSHSQLASTRTVEPGPQRWRSSNASTPADRLPSTSTATSTSASGHNSLLREMATCLLSQATVLAAVVQNVSQERNKWLHPERNLQAGDLVLVHEDNTPPQQWVLGRVAATVEGLDGKVRVADVATKAGTIKRPIHKLALLPINVEGS</sequence>
<keyword evidence="3" id="KW-1185">Reference proteome</keyword>
<dbReference type="InterPro" id="IPR040676">
    <property type="entry name" value="DUF5641"/>
</dbReference>
<dbReference type="Pfam" id="PF18701">
    <property type="entry name" value="DUF5641"/>
    <property type="match status" value="1"/>
</dbReference>
<name>A0ABM3J8B4_BACDO</name>
<evidence type="ECO:0000313" key="3">
    <source>
        <dbReference type="Proteomes" id="UP001652620"/>
    </source>
</evidence>
<evidence type="ECO:0000259" key="2">
    <source>
        <dbReference type="Pfam" id="PF18701"/>
    </source>
</evidence>
<feature type="domain" description="DUF5641" evidence="2">
    <location>
        <begin position="187"/>
        <end position="256"/>
    </location>
</feature>
<dbReference type="PANTHER" id="PTHR47331:SF5">
    <property type="entry name" value="RIBONUCLEASE H"/>
    <property type="match status" value="1"/>
</dbReference>
<organism evidence="3 4">
    <name type="scientific">Bactrocera dorsalis</name>
    <name type="common">Oriental fruit fly</name>
    <name type="synonym">Dacus dorsalis</name>
    <dbReference type="NCBI Taxonomy" id="27457"/>
    <lineage>
        <taxon>Eukaryota</taxon>
        <taxon>Metazoa</taxon>
        <taxon>Ecdysozoa</taxon>
        <taxon>Arthropoda</taxon>
        <taxon>Hexapoda</taxon>
        <taxon>Insecta</taxon>
        <taxon>Pterygota</taxon>
        <taxon>Neoptera</taxon>
        <taxon>Endopterygota</taxon>
        <taxon>Diptera</taxon>
        <taxon>Brachycera</taxon>
        <taxon>Muscomorpha</taxon>
        <taxon>Tephritoidea</taxon>
        <taxon>Tephritidae</taxon>
        <taxon>Bactrocera</taxon>
        <taxon>Bactrocera</taxon>
    </lineage>
</organism>
<protein>
    <submittedName>
        <fullName evidence="4">Uncharacterized protein LOC125776572</fullName>
    </submittedName>
</protein>
<gene>
    <name evidence="4" type="primary">LOC125776572</name>
</gene>
<feature type="compositionally biased region" description="Low complexity" evidence="1">
    <location>
        <begin position="149"/>
        <end position="159"/>
    </location>
</feature>
<reference evidence="3" key="1">
    <citation type="submission" date="2025-05" db="UniProtKB">
        <authorList>
            <consortium name="RefSeq"/>
        </authorList>
    </citation>
    <scope>NUCLEOTIDE SEQUENCE [LARGE SCALE GENOMIC DNA]</scope>
</reference>
<dbReference type="RefSeq" id="XP_049305464.1">
    <property type="nucleotide sequence ID" value="XM_049449507.1"/>
</dbReference>
<dbReference type="GeneID" id="125776572"/>
<dbReference type="PANTHER" id="PTHR47331">
    <property type="entry name" value="PHD-TYPE DOMAIN-CONTAINING PROTEIN"/>
    <property type="match status" value="1"/>
</dbReference>
<evidence type="ECO:0000256" key="1">
    <source>
        <dbReference type="SAM" id="MobiDB-lite"/>
    </source>
</evidence>